<accession>N1ZVP9</accession>
<sequence>MEKLNQDDKDKLSRILHNSWDNVFKLLTDSSVDEYGVPYKEVYKYELAEREKDFPNLVDIYLESNSFFDRGAMKDWLIQEIVGALLRDTDCRRFQFFMCTNQLYDLVLRVIRPYYRGLYPDRNNIETKVIETNLSIKEGEIFDHQSRMVSVDSWEDYIQAYVEYDGLAVGGFHAITNMLGNSIQKDAQISSLQYDEFHLSCDIKYKDGWVEKKLAYKCQLR</sequence>
<comment type="caution">
    <text evidence="1">The sequence shown here is derived from an EMBL/GenBank/DDBJ whole genome shotgun (WGS) entry which is preliminary data.</text>
</comment>
<protein>
    <submittedName>
        <fullName evidence="1">Uncharacterized protein</fullName>
    </submittedName>
</protein>
<proteinExistence type="predicted"/>
<dbReference type="Proteomes" id="UP000012589">
    <property type="component" value="Unassembled WGS sequence"/>
</dbReference>
<gene>
    <name evidence="1" type="ORF">C823_04670</name>
</gene>
<dbReference type="PATRIC" id="fig|1235802.3.peg.4932"/>
<dbReference type="OrthoDB" id="9815953at2"/>
<evidence type="ECO:0000313" key="2">
    <source>
        <dbReference type="Proteomes" id="UP000012589"/>
    </source>
</evidence>
<dbReference type="AlphaFoldDB" id="N1ZVP9"/>
<keyword evidence="2" id="KW-1185">Reference proteome</keyword>
<reference evidence="1 2" key="1">
    <citation type="journal article" date="2014" name="Genome Announc.">
        <title>Draft genome sequences of the altered schaedler flora, a defined bacterial community from gnotobiotic mice.</title>
        <authorList>
            <person name="Wannemuehler M.J."/>
            <person name="Overstreet A.M."/>
            <person name="Ward D.V."/>
            <person name="Phillips G.J."/>
        </authorList>
    </citation>
    <scope>NUCLEOTIDE SEQUENCE [LARGE SCALE GENOMIC DNA]</scope>
    <source>
        <strain evidence="1 2">ASF492</strain>
    </source>
</reference>
<evidence type="ECO:0000313" key="1">
    <source>
        <dbReference type="EMBL" id="EMZ21097.1"/>
    </source>
</evidence>
<name>N1ZVP9_9FIRM</name>
<dbReference type="STRING" id="1235802.C823_04670"/>
<organism evidence="1 2">
    <name type="scientific">Eubacterium plexicaudatum ASF492</name>
    <dbReference type="NCBI Taxonomy" id="1235802"/>
    <lineage>
        <taxon>Bacteria</taxon>
        <taxon>Bacillati</taxon>
        <taxon>Bacillota</taxon>
        <taxon>Clostridia</taxon>
        <taxon>Eubacteriales</taxon>
        <taxon>Eubacteriaceae</taxon>
        <taxon>Eubacterium</taxon>
    </lineage>
</organism>
<dbReference type="HOGENOM" id="CLU_1249058_0_0_9"/>
<dbReference type="EMBL" id="AQFT01000136">
    <property type="protein sequence ID" value="EMZ21097.1"/>
    <property type="molecule type" value="Genomic_DNA"/>
</dbReference>